<dbReference type="PROSITE" id="PS50983">
    <property type="entry name" value="FE_B12_PBP"/>
    <property type="match status" value="1"/>
</dbReference>
<evidence type="ECO:0000313" key="3">
    <source>
        <dbReference type="Proteomes" id="UP001597205"/>
    </source>
</evidence>
<protein>
    <submittedName>
        <fullName evidence="2">Hemin ABC transporter substrate-binding protein</fullName>
    </submittedName>
</protein>
<name>A0ABW3RQ78_9SPHI</name>
<dbReference type="InterPro" id="IPR050902">
    <property type="entry name" value="ABC_Transporter_SBP"/>
</dbReference>
<evidence type="ECO:0000259" key="1">
    <source>
        <dbReference type="PROSITE" id="PS50983"/>
    </source>
</evidence>
<evidence type="ECO:0000313" key="2">
    <source>
        <dbReference type="EMBL" id="MFD1167400.1"/>
    </source>
</evidence>
<dbReference type="PROSITE" id="PS51257">
    <property type="entry name" value="PROKAR_LIPOPROTEIN"/>
    <property type="match status" value="1"/>
</dbReference>
<dbReference type="EMBL" id="JBHTKY010000040">
    <property type="protein sequence ID" value="MFD1167400.1"/>
    <property type="molecule type" value="Genomic_DNA"/>
</dbReference>
<sequence length="290" mass="31220">MNKINRFILSFGAACLLFSCQNTKETSQSADTTFSDTLRIVSLNGTVSEIISELGLEDQIVGTDVASTYPASMNSKPKVGHNKKVPVEGVMALNPNLIIGTKQEVNPETIEQFKQAGIRTVLFDQEYSVEGTRKLIKGVSDSLKLTQRGDSLIGSFDKAMETVSSYGSESKKPKVLFIYARGAGTMMVGGTGTQVDKVIELAGGINVAKDFTDYKPLTPEALVAYNPDVILLFSSGLSSLGNETGMMNIQGVKETNAGRNKKIIAMDGQLLSGFSSRLPIAIEELHSKIH</sequence>
<proteinExistence type="predicted"/>
<dbReference type="Gene3D" id="3.40.50.1980">
    <property type="entry name" value="Nitrogenase molybdenum iron protein domain"/>
    <property type="match status" value="2"/>
</dbReference>
<comment type="caution">
    <text evidence="2">The sequence shown here is derived from an EMBL/GenBank/DDBJ whole genome shotgun (WGS) entry which is preliminary data.</text>
</comment>
<accession>A0ABW3RQ78</accession>
<dbReference type="PANTHER" id="PTHR30535:SF4">
    <property type="entry name" value="HEMIN-BINDING PERIPLASMIC PROTEIN HMUT"/>
    <property type="match status" value="1"/>
</dbReference>
<reference evidence="3" key="1">
    <citation type="journal article" date="2019" name="Int. J. Syst. Evol. Microbiol.">
        <title>The Global Catalogue of Microorganisms (GCM) 10K type strain sequencing project: providing services to taxonomists for standard genome sequencing and annotation.</title>
        <authorList>
            <consortium name="The Broad Institute Genomics Platform"/>
            <consortium name="The Broad Institute Genome Sequencing Center for Infectious Disease"/>
            <person name="Wu L."/>
            <person name="Ma J."/>
        </authorList>
    </citation>
    <scope>NUCLEOTIDE SEQUENCE [LARGE SCALE GENOMIC DNA]</scope>
    <source>
        <strain evidence="3">CCUG 52468</strain>
    </source>
</reference>
<dbReference type="InterPro" id="IPR002491">
    <property type="entry name" value="ABC_transptr_periplasmic_BD"/>
</dbReference>
<feature type="domain" description="Fe/B12 periplasmic-binding" evidence="1">
    <location>
        <begin position="39"/>
        <end position="290"/>
    </location>
</feature>
<dbReference type="Pfam" id="PF01497">
    <property type="entry name" value="Peripla_BP_2"/>
    <property type="match status" value="1"/>
</dbReference>
<dbReference type="SUPFAM" id="SSF53807">
    <property type="entry name" value="Helical backbone' metal receptor"/>
    <property type="match status" value="1"/>
</dbReference>
<dbReference type="PANTHER" id="PTHR30535">
    <property type="entry name" value="VITAMIN B12-BINDING PROTEIN"/>
    <property type="match status" value="1"/>
</dbReference>
<gene>
    <name evidence="2" type="ORF">ACFQ2C_17510</name>
</gene>
<keyword evidence="3" id="KW-1185">Reference proteome</keyword>
<dbReference type="RefSeq" id="WP_380898708.1">
    <property type="nucleotide sequence ID" value="NZ_JBHTKY010000040.1"/>
</dbReference>
<organism evidence="2 3">
    <name type="scientific">Sphingobacterium daejeonense</name>
    <dbReference type="NCBI Taxonomy" id="371142"/>
    <lineage>
        <taxon>Bacteria</taxon>
        <taxon>Pseudomonadati</taxon>
        <taxon>Bacteroidota</taxon>
        <taxon>Sphingobacteriia</taxon>
        <taxon>Sphingobacteriales</taxon>
        <taxon>Sphingobacteriaceae</taxon>
        <taxon>Sphingobacterium</taxon>
    </lineage>
</organism>
<dbReference type="Proteomes" id="UP001597205">
    <property type="component" value="Unassembled WGS sequence"/>
</dbReference>